<dbReference type="SMART" id="SM00052">
    <property type="entry name" value="EAL"/>
    <property type="match status" value="1"/>
</dbReference>
<dbReference type="PROSITE" id="PS50883">
    <property type="entry name" value="EAL"/>
    <property type="match status" value="1"/>
</dbReference>
<reference evidence="3 4" key="1">
    <citation type="submission" date="2019-09" db="EMBL/GenBank/DDBJ databases">
        <authorList>
            <person name="Silva M."/>
            <person name="Pereira G."/>
            <person name="Lopes-Da-Costa L."/>
            <person name="Silva E."/>
        </authorList>
    </citation>
    <scope>NUCLEOTIDE SEQUENCE [LARGE SCALE GENOMIC DNA]</scope>
    <source>
        <strain evidence="3 4">FMV-PI01</strain>
    </source>
</reference>
<keyword evidence="1" id="KW-1133">Transmembrane helix</keyword>
<dbReference type="Proteomes" id="UP000476338">
    <property type="component" value="Unassembled WGS sequence"/>
</dbReference>
<dbReference type="AlphaFoldDB" id="A0A6L5WGU3"/>
<dbReference type="RefSeq" id="WP_154570516.1">
    <property type="nucleotide sequence ID" value="NZ_VWSJ01000008.1"/>
</dbReference>
<keyword evidence="1" id="KW-0812">Transmembrane</keyword>
<protein>
    <submittedName>
        <fullName evidence="3">EAL domain-containing protein</fullName>
    </submittedName>
</protein>
<dbReference type="EMBL" id="VWSJ01000008">
    <property type="protein sequence ID" value="MSN96249.1"/>
    <property type="molecule type" value="Genomic_DNA"/>
</dbReference>
<keyword evidence="4" id="KW-1185">Reference proteome</keyword>
<evidence type="ECO:0000313" key="4">
    <source>
        <dbReference type="Proteomes" id="UP000476338"/>
    </source>
</evidence>
<evidence type="ECO:0000256" key="1">
    <source>
        <dbReference type="SAM" id="Phobius"/>
    </source>
</evidence>
<name>A0A6L5WGU3_9BACT</name>
<dbReference type="PANTHER" id="PTHR33121:SF70">
    <property type="entry name" value="SIGNALING PROTEIN YKOW"/>
    <property type="match status" value="1"/>
</dbReference>
<gene>
    <name evidence="3" type="ORF">F1B92_03415</name>
</gene>
<evidence type="ECO:0000313" key="3">
    <source>
        <dbReference type="EMBL" id="MSN96249.1"/>
    </source>
</evidence>
<proteinExistence type="predicted"/>
<reference evidence="3 4" key="2">
    <citation type="submission" date="2020-03" db="EMBL/GenBank/DDBJ databases">
        <title>Campylobacter portucalensis sp. nov., a new species of Campylobacter isolated from the reproductive tract of bulls.</title>
        <authorList>
            <person name="Silva M.F."/>
            <person name="Pereira G."/>
            <person name="Carneiro C."/>
            <person name="Hemphill A."/>
            <person name="Mateus L."/>
            <person name="Lopes-Da-Costa L."/>
            <person name="Silva E."/>
        </authorList>
    </citation>
    <scope>NUCLEOTIDE SEQUENCE [LARGE SCALE GENOMIC DNA]</scope>
    <source>
        <strain evidence="3 4">FMV-PI01</strain>
    </source>
</reference>
<dbReference type="SUPFAM" id="SSF141868">
    <property type="entry name" value="EAL domain-like"/>
    <property type="match status" value="1"/>
</dbReference>
<dbReference type="Pfam" id="PF00563">
    <property type="entry name" value="EAL"/>
    <property type="match status" value="1"/>
</dbReference>
<feature type="domain" description="EAL" evidence="2">
    <location>
        <begin position="225"/>
        <end position="473"/>
    </location>
</feature>
<dbReference type="Gene3D" id="3.30.70.270">
    <property type="match status" value="1"/>
</dbReference>
<dbReference type="PANTHER" id="PTHR33121">
    <property type="entry name" value="CYCLIC DI-GMP PHOSPHODIESTERASE PDEF"/>
    <property type="match status" value="1"/>
</dbReference>
<dbReference type="GO" id="GO:0071111">
    <property type="term" value="F:cyclic-guanylate-specific phosphodiesterase activity"/>
    <property type="evidence" value="ECO:0007669"/>
    <property type="project" value="InterPro"/>
</dbReference>
<dbReference type="Gene3D" id="3.20.20.450">
    <property type="entry name" value="EAL domain"/>
    <property type="match status" value="1"/>
</dbReference>
<evidence type="ECO:0000259" key="2">
    <source>
        <dbReference type="PROSITE" id="PS50883"/>
    </source>
</evidence>
<dbReference type="InterPro" id="IPR043128">
    <property type="entry name" value="Rev_trsase/Diguanyl_cyclase"/>
</dbReference>
<dbReference type="InterPro" id="IPR001633">
    <property type="entry name" value="EAL_dom"/>
</dbReference>
<comment type="caution">
    <text evidence="3">The sequence shown here is derived from an EMBL/GenBank/DDBJ whole genome shotgun (WGS) entry which is preliminary data.</text>
</comment>
<feature type="transmembrane region" description="Helical" evidence="1">
    <location>
        <begin position="47"/>
        <end position="68"/>
    </location>
</feature>
<dbReference type="InterPro" id="IPR050706">
    <property type="entry name" value="Cyclic-di-GMP_PDE-like"/>
</dbReference>
<sequence length="474" mass="56826">MQLFSEKKEREQRFMLSLKIAFPFILVLIILAKIIFNNEIYSFQDTILFIILVACYVYYVIYLIYFCFKTTILDSVTNVFTREEIIKILNKEIKKNSNKNIVLINISNIQDINFRYSFKNGDIILKKIIDKLSIFFEEQNFKNLPIGRYSCGTFLFLIDCKISKLNHLLKIFERNLSNNGINNIEIKIDFATVNIKYDKKWENIINFLFYKILYKDEENIKNLKLDILDEIICNAIDNSKFDLKIQTIKSLKNDEDLLNLTINFSSKKIGNITKSKLLEVIHRNNYGIKYNLNMIKFISKNFDFENFNSRVFIEILPISLRNQEFKNEIYRMATNNLIDPNKIVFEFFETEIYDEINRFSEIIEQLKNYGFKIAINQFLGKNASFEYFKYINFDYVIYDLEINKNYNNKKIKKIFYMFNKNLKIFNIKTVIRFVDKIDFLNDLKNSDVDFVQGFCIDKPKIYKEENALRRENFK</sequence>
<keyword evidence="1" id="KW-0472">Membrane</keyword>
<feature type="transmembrane region" description="Helical" evidence="1">
    <location>
        <begin position="16"/>
        <end position="35"/>
    </location>
</feature>
<dbReference type="InterPro" id="IPR035919">
    <property type="entry name" value="EAL_sf"/>
</dbReference>
<organism evidence="3 4">
    <name type="scientific">Campylobacter portucalensis</name>
    <dbReference type="NCBI Taxonomy" id="2608384"/>
    <lineage>
        <taxon>Bacteria</taxon>
        <taxon>Pseudomonadati</taxon>
        <taxon>Campylobacterota</taxon>
        <taxon>Epsilonproteobacteria</taxon>
        <taxon>Campylobacterales</taxon>
        <taxon>Campylobacteraceae</taxon>
        <taxon>Campylobacter</taxon>
    </lineage>
</organism>
<accession>A0A6L5WGU3</accession>